<dbReference type="InParanoid" id="F4S329"/>
<dbReference type="OrthoDB" id="2515180at2759"/>
<dbReference type="VEuPathDB" id="FungiDB:MELLADRAFT_92871"/>
<protein>
    <submittedName>
        <fullName evidence="1">Uncharacterized protein</fullName>
    </submittedName>
</protein>
<gene>
    <name evidence="1" type="ORF">MELLADRAFT_92871</name>
</gene>
<dbReference type="HOGENOM" id="CLU_054421_0_0_1"/>
<evidence type="ECO:0000313" key="1">
    <source>
        <dbReference type="EMBL" id="EGG00907.1"/>
    </source>
</evidence>
<organism evidence="2">
    <name type="scientific">Melampsora larici-populina (strain 98AG31 / pathotype 3-4-7)</name>
    <name type="common">Poplar leaf rust fungus</name>
    <dbReference type="NCBI Taxonomy" id="747676"/>
    <lineage>
        <taxon>Eukaryota</taxon>
        <taxon>Fungi</taxon>
        <taxon>Dikarya</taxon>
        <taxon>Basidiomycota</taxon>
        <taxon>Pucciniomycotina</taxon>
        <taxon>Pucciniomycetes</taxon>
        <taxon>Pucciniales</taxon>
        <taxon>Melampsoraceae</taxon>
        <taxon>Melampsora</taxon>
    </lineage>
</organism>
<keyword evidence="2" id="KW-1185">Reference proteome</keyword>
<dbReference type="KEGG" id="mlr:MELLADRAFT_92871"/>
<dbReference type="AlphaFoldDB" id="F4S329"/>
<sequence>MIGVTQEETPKEQYMSVMVSLLSSRQEISSLRSEINEMKTTMETSTSSRLSFDNENPELRKYIKLVAIQNVMSGDVQGYTATKDRLGDGDPLPLSLYAKVMASISSILSKPKKWKKRLLPAGYGKNPDTRCAQAFHNLVNNILKEARKDFDSLLFTNIHFPERAGTASTAKIFEKQHTLVGGKVLVREEILKRVTPLERSRYAWLRLQGCHWGLGDSTEYGKKHFWAVVDEKLEFLRSQSTRYRYAYFFLCLQFDFDLFKGKKTIEEIKETTGTDFSLPGETAINDTISELNETYGDRVPERETAYENPEAA</sequence>
<proteinExistence type="predicted"/>
<dbReference type="RefSeq" id="XP_007415755.1">
    <property type="nucleotide sequence ID" value="XM_007415693.1"/>
</dbReference>
<dbReference type="Proteomes" id="UP000001072">
    <property type="component" value="Unassembled WGS sequence"/>
</dbReference>
<accession>F4S329</accession>
<dbReference type="GeneID" id="18936399"/>
<evidence type="ECO:0000313" key="2">
    <source>
        <dbReference type="Proteomes" id="UP000001072"/>
    </source>
</evidence>
<reference evidence="2" key="1">
    <citation type="journal article" date="2011" name="Proc. Natl. Acad. Sci. U.S.A.">
        <title>Obligate biotrophy features unraveled by the genomic analysis of rust fungi.</title>
        <authorList>
            <person name="Duplessis S."/>
            <person name="Cuomo C.A."/>
            <person name="Lin Y.-C."/>
            <person name="Aerts A."/>
            <person name="Tisserant E."/>
            <person name="Veneault-Fourrey C."/>
            <person name="Joly D.L."/>
            <person name="Hacquard S."/>
            <person name="Amselem J."/>
            <person name="Cantarel B.L."/>
            <person name="Chiu R."/>
            <person name="Coutinho P.M."/>
            <person name="Feau N."/>
            <person name="Field M."/>
            <person name="Frey P."/>
            <person name="Gelhaye E."/>
            <person name="Goldberg J."/>
            <person name="Grabherr M.G."/>
            <person name="Kodira C.D."/>
            <person name="Kohler A."/>
            <person name="Kuees U."/>
            <person name="Lindquist E.A."/>
            <person name="Lucas S.M."/>
            <person name="Mago R."/>
            <person name="Mauceli E."/>
            <person name="Morin E."/>
            <person name="Murat C."/>
            <person name="Pangilinan J.L."/>
            <person name="Park R."/>
            <person name="Pearson M."/>
            <person name="Quesneville H."/>
            <person name="Rouhier N."/>
            <person name="Sakthikumar S."/>
            <person name="Salamov A.A."/>
            <person name="Schmutz J."/>
            <person name="Selles B."/>
            <person name="Shapiro H."/>
            <person name="Tanguay P."/>
            <person name="Tuskan G.A."/>
            <person name="Henrissat B."/>
            <person name="Van de Peer Y."/>
            <person name="Rouze P."/>
            <person name="Ellis J.G."/>
            <person name="Dodds P.N."/>
            <person name="Schein J.E."/>
            <person name="Zhong S."/>
            <person name="Hamelin R.C."/>
            <person name="Grigoriev I.V."/>
            <person name="Szabo L.J."/>
            <person name="Martin F."/>
        </authorList>
    </citation>
    <scope>NUCLEOTIDE SEQUENCE [LARGE SCALE GENOMIC DNA]</scope>
    <source>
        <strain evidence="2">98AG31 / pathotype 3-4-7</strain>
    </source>
</reference>
<dbReference type="STRING" id="747676.F4S329"/>
<dbReference type="EMBL" id="GL883142">
    <property type="protein sequence ID" value="EGG00907.1"/>
    <property type="molecule type" value="Genomic_DNA"/>
</dbReference>
<name>F4S329_MELLP</name>